<accession>A0A243RKM4</accession>
<reference evidence="2 3" key="1">
    <citation type="submission" date="2017-05" db="EMBL/GenBank/DDBJ databases">
        <title>Biotechnological potential of actinobacteria isolated from South African environments.</title>
        <authorList>
            <person name="Le Roes-Hill M."/>
            <person name="Prins A."/>
            <person name="Durrell K.A."/>
        </authorList>
    </citation>
    <scope>NUCLEOTIDE SEQUENCE [LARGE SCALE GENOMIC DNA]</scope>
    <source>
        <strain evidence="2">M26</strain>
    </source>
</reference>
<keyword evidence="3" id="KW-1185">Reference proteome</keyword>
<dbReference type="EMBL" id="NGFP01000081">
    <property type="protein sequence ID" value="OUC95431.1"/>
    <property type="molecule type" value="Genomic_DNA"/>
</dbReference>
<name>A0A243RKM4_9ACTN</name>
<protein>
    <submittedName>
        <fullName evidence="2">Uncharacterized protein</fullName>
    </submittedName>
</protein>
<dbReference type="AlphaFoldDB" id="A0A243RKM4"/>
<proteinExistence type="predicted"/>
<dbReference type="Proteomes" id="UP000194761">
    <property type="component" value="Unassembled WGS sequence"/>
</dbReference>
<feature type="compositionally biased region" description="Pro residues" evidence="1">
    <location>
        <begin position="1"/>
        <end position="10"/>
    </location>
</feature>
<dbReference type="RefSeq" id="WP_086574120.1">
    <property type="nucleotide sequence ID" value="NZ_NGFP01000081.1"/>
</dbReference>
<evidence type="ECO:0000313" key="2">
    <source>
        <dbReference type="EMBL" id="OUC95431.1"/>
    </source>
</evidence>
<sequence length="207" mass="23271">MDFFTAPPPRVQEQEKERENPPWTGPPNDILGGIVPIERMLFRSETLAIVLANAVAFPAGVTIRLQMAARRVEGVNEDTWWDRHDLMFGHHRHRFRAEDSLPDEVVRFGVRFPDGSKATTVDGRTDSGEWPPPCPEGPILKRSRGGSASGDDRSVSSSWSLWLWPLPPPEPFEFAVEWPLYDVPLTFTELDGAAITAAAERAQPYWP</sequence>
<evidence type="ECO:0000313" key="3">
    <source>
        <dbReference type="Proteomes" id="UP000194761"/>
    </source>
</evidence>
<organism evidence="2 3">
    <name type="scientific">Streptosporangium minutum</name>
    <dbReference type="NCBI Taxonomy" id="569862"/>
    <lineage>
        <taxon>Bacteria</taxon>
        <taxon>Bacillati</taxon>
        <taxon>Actinomycetota</taxon>
        <taxon>Actinomycetes</taxon>
        <taxon>Streptosporangiales</taxon>
        <taxon>Streptosporangiaceae</taxon>
        <taxon>Streptosporangium</taxon>
    </lineage>
</organism>
<comment type="caution">
    <text evidence="2">The sequence shown here is derived from an EMBL/GenBank/DDBJ whole genome shotgun (WGS) entry which is preliminary data.</text>
</comment>
<evidence type="ECO:0000256" key="1">
    <source>
        <dbReference type="SAM" id="MobiDB-lite"/>
    </source>
</evidence>
<feature type="region of interest" description="Disordered" evidence="1">
    <location>
        <begin position="117"/>
        <end position="151"/>
    </location>
</feature>
<gene>
    <name evidence="2" type="ORF">CA984_18705</name>
</gene>
<feature type="region of interest" description="Disordered" evidence="1">
    <location>
        <begin position="1"/>
        <end position="29"/>
    </location>
</feature>